<organism evidence="7 8">
    <name type="scientific">Sporolactobacillus shoreicorticis</name>
    <dbReference type="NCBI Taxonomy" id="1923877"/>
    <lineage>
        <taxon>Bacteria</taxon>
        <taxon>Bacillati</taxon>
        <taxon>Bacillota</taxon>
        <taxon>Bacilli</taxon>
        <taxon>Bacillales</taxon>
        <taxon>Sporolactobacillaceae</taxon>
        <taxon>Sporolactobacillus</taxon>
    </lineage>
</organism>
<evidence type="ECO:0000256" key="4">
    <source>
        <dbReference type="ARBA" id="ARBA00022989"/>
    </source>
</evidence>
<evidence type="ECO:0000256" key="2">
    <source>
        <dbReference type="ARBA" id="ARBA00022475"/>
    </source>
</evidence>
<keyword evidence="5 6" id="KW-0472">Membrane</keyword>
<dbReference type="InterPro" id="IPR051611">
    <property type="entry name" value="ECF_transporter_component"/>
</dbReference>
<evidence type="ECO:0000256" key="3">
    <source>
        <dbReference type="ARBA" id="ARBA00022692"/>
    </source>
</evidence>
<dbReference type="PANTHER" id="PTHR34857">
    <property type="entry name" value="SLL0384 PROTEIN"/>
    <property type="match status" value="1"/>
</dbReference>
<evidence type="ECO:0000256" key="5">
    <source>
        <dbReference type="ARBA" id="ARBA00023136"/>
    </source>
</evidence>
<accession>A0ABW5RYQ2</accession>
<feature type="transmembrane region" description="Helical" evidence="6">
    <location>
        <begin position="26"/>
        <end position="57"/>
    </location>
</feature>
<keyword evidence="2" id="KW-1003">Cell membrane</keyword>
<dbReference type="PANTHER" id="PTHR34857:SF2">
    <property type="entry name" value="SLL0384 PROTEIN"/>
    <property type="match status" value="1"/>
</dbReference>
<gene>
    <name evidence="7" type="ORF">ACFSUE_02810</name>
</gene>
<evidence type="ECO:0000313" key="8">
    <source>
        <dbReference type="Proteomes" id="UP001597399"/>
    </source>
</evidence>
<keyword evidence="3 6" id="KW-0812">Transmembrane</keyword>
<proteinExistence type="predicted"/>
<feature type="transmembrane region" description="Helical" evidence="6">
    <location>
        <begin position="244"/>
        <end position="266"/>
    </location>
</feature>
<evidence type="ECO:0000256" key="6">
    <source>
        <dbReference type="SAM" id="Phobius"/>
    </source>
</evidence>
<reference evidence="8" key="1">
    <citation type="journal article" date="2019" name="Int. J. Syst. Evol. Microbiol.">
        <title>The Global Catalogue of Microorganisms (GCM) 10K type strain sequencing project: providing services to taxonomists for standard genome sequencing and annotation.</title>
        <authorList>
            <consortium name="The Broad Institute Genomics Platform"/>
            <consortium name="The Broad Institute Genome Sequencing Center for Infectious Disease"/>
            <person name="Wu L."/>
            <person name="Ma J."/>
        </authorList>
    </citation>
    <scope>NUCLEOTIDE SEQUENCE [LARGE SCALE GENOMIC DNA]</scope>
    <source>
        <strain evidence="8">TISTR 2466</strain>
    </source>
</reference>
<comment type="caution">
    <text evidence="7">The sequence shown here is derived from an EMBL/GenBank/DDBJ whole genome shotgun (WGS) entry which is preliminary data.</text>
</comment>
<dbReference type="Pfam" id="PF02361">
    <property type="entry name" value="CbiQ"/>
    <property type="match status" value="1"/>
</dbReference>
<evidence type="ECO:0000256" key="1">
    <source>
        <dbReference type="ARBA" id="ARBA00004141"/>
    </source>
</evidence>
<dbReference type="InterPro" id="IPR003339">
    <property type="entry name" value="ABC/ECF_trnsptr_transmembrane"/>
</dbReference>
<keyword evidence="4 6" id="KW-1133">Transmembrane helix</keyword>
<dbReference type="CDD" id="cd16914">
    <property type="entry name" value="EcfT"/>
    <property type="match status" value="1"/>
</dbReference>
<name>A0ABW5RYQ2_9BACL</name>
<dbReference type="RefSeq" id="WP_253059873.1">
    <property type="nucleotide sequence ID" value="NZ_JAMXWM010000004.1"/>
</dbReference>
<feature type="transmembrane region" description="Helical" evidence="6">
    <location>
        <begin position="69"/>
        <end position="87"/>
    </location>
</feature>
<sequence>MTRDITVGQFLPGQSLLHRLDPRTKIVLTLVFIIQVFVSKSALSLCFLIVLLGVLIACSHVPAKKVFRAVRPMIPVIIFTALINIFYVSGNPVFHYSFIRITDQGLFIGFTLFVRLTALIAGCSLITYTTSLNQLAAGLEQLLAPLKRFHFPVNELSMTLSITLRFLPTIAEELDRIIDAQKARGADLSSANLYKKVHAYFPIILPLFMSAFRRAFELTNAIECRCYQGGIGRTKMNVLRLSRLDYQAIVFFCVAFGLSIAFNLYFPTFF</sequence>
<comment type="subcellular location">
    <subcellularLocation>
        <location evidence="1">Membrane</location>
        <topology evidence="1">Multi-pass membrane protein</topology>
    </subcellularLocation>
</comment>
<dbReference type="EMBL" id="JBHUMQ010000003">
    <property type="protein sequence ID" value="MFD2692576.1"/>
    <property type="molecule type" value="Genomic_DNA"/>
</dbReference>
<dbReference type="Proteomes" id="UP001597399">
    <property type="component" value="Unassembled WGS sequence"/>
</dbReference>
<feature type="transmembrane region" description="Helical" evidence="6">
    <location>
        <begin position="107"/>
        <end position="128"/>
    </location>
</feature>
<protein>
    <submittedName>
        <fullName evidence="7">Energy-coupling factor transporter transmembrane component T family protein</fullName>
    </submittedName>
</protein>
<keyword evidence="8" id="KW-1185">Reference proteome</keyword>
<evidence type="ECO:0000313" key="7">
    <source>
        <dbReference type="EMBL" id="MFD2692576.1"/>
    </source>
</evidence>